<reference evidence="10" key="1">
    <citation type="submission" date="2019-09" db="EMBL/GenBank/DDBJ databases">
        <title>Draft genome information of white flower Hibiscus syriacus.</title>
        <authorList>
            <person name="Kim Y.-M."/>
        </authorList>
    </citation>
    <scope>NUCLEOTIDE SEQUENCE [LARGE SCALE GENOMIC DNA]</scope>
    <source>
        <strain evidence="10">YM2019G1</strain>
    </source>
</reference>
<evidence type="ECO:0000256" key="4">
    <source>
        <dbReference type="ARBA" id="ARBA00022989"/>
    </source>
</evidence>
<feature type="repeat" description="ANK" evidence="7">
    <location>
        <begin position="55"/>
        <end position="77"/>
    </location>
</feature>
<dbReference type="Proteomes" id="UP000436088">
    <property type="component" value="Unassembled WGS sequence"/>
</dbReference>
<keyword evidence="4 8" id="KW-1133">Transmembrane helix</keyword>
<evidence type="ECO:0000256" key="3">
    <source>
        <dbReference type="ARBA" id="ARBA00022737"/>
    </source>
</evidence>
<dbReference type="AlphaFoldDB" id="A0A6A2Y1Z3"/>
<feature type="transmembrane region" description="Helical" evidence="8">
    <location>
        <begin position="404"/>
        <end position="428"/>
    </location>
</feature>
<dbReference type="PROSITE" id="PS50088">
    <property type="entry name" value="ANK_REPEAT"/>
    <property type="match status" value="2"/>
</dbReference>
<dbReference type="PROSITE" id="PS50297">
    <property type="entry name" value="ANK_REP_REGION"/>
    <property type="match status" value="2"/>
</dbReference>
<dbReference type="SMART" id="SM00248">
    <property type="entry name" value="ANK"/>
    <property type="match status" value="5"/>
</dbReference>
<gene>
    <name evidence="10" type="ORF">F3Y22_tig00112249pilonHSYRG00387</name>
</gene>
<keyword evidence="10" id="KW-0804">Transcription</keyword>
<name>A0A6A2Y1Z3_HIBSY</name>
<accession>A0A6A2Y1Z3</accession>
<evidence type="ECO:0000259" key="9">
    <source>
        <dbReference type="Pfam" id="PF13962"/>
    </source>
</evidence>
<dbReference type="GO" id="GO:0000428">
    <property type="term" value="C:DNA-directed RNA polymerase complex"/>
    <property type="evidence" value="ECO:0007669"/>
    <property type="project" value="UniProtKB-KW"/>
</dbReference>
<feature type="repeat" description="ANK" evidence="7">
    <location>
        <begin position="179"/>
        <end position="201"/>
    </location>
</feature>
<protein>
    <submittedName>
        <fullName evidence="10">DNA-directed RNA polymerase II subunit RPB7, putative isoform 1</fullName>
    </submittedName>
</protein>
<dbReference type="Pfam" id="PF00023">
    <property type="entry name" value="Ank"/>
    <property type="match status" value="2"/>
</dbReference>
<evidence type="ECO:0000256" key="7">
    <source>
        <dbReference type="PROSITE-ProRule" id="PRU00023"/>
    </source>
</evidence>
<dbReference type="Gene3D" id="1.25.40.20">
    <property type="entry name" value="Ankyrin repeat-containing domain"/>
    <property type="match status" value="2"/>
</dbReference>
<evidence type="ECO:0000256" key="2">
    <source>
        <dbReference type="ARBA" id="ARBA00022692"/>
    </source>
</evidence>
<keyword evidence="2 8" id="KW-0812">Transmembrane</keyword>
<keyword evidence="6 8" id="KW-0472">Membrane</keyword>
<evidence type="ECO:0000256" key="5">
    <source>
        <dbReference type="ARBA" id="ARBA00023043"/>
    </source>
</evidence>
<feature type="domain" description="PGG" evidence="9">
    <location>
        <begin position="355"/>
        <end position="422"/>
    </location>
</feature>
<dbReference type="Pfam" id="PF12796">
    <property type="entry name" value="Ank_2"/>
    <property type="match status" value="1"/>
</dbReference>
<dbReference type="EMBL" id="VEPZ02001530">
    <property type="protein sequence ID" value="KAE8669376.1"/>
    <property type="molecule type" value="Genomic_DNA"/>
</dbReference>
<keyword evidence="5 7" id="KW-0040">ANK repeat</keyword>
<organism evidence="10 11">
    <name type="scientific">Hibiscus syriacus</name>
    <name type="common">Rose of Sharon</name>
    <dbReference type="NCBI Taxonomy" id="106335"/>
    <lineage>
        <taxon>Eukaryota</taxon>
        <taxon>Viridiplantae</taxon>
        <taxon>Streptophyta</taxon>
        <taxon>Embryophyta</taxon>
        <taxon>Tracheophyta</taxon>
        <taxon>Spermatophyta</taxon>
        <taxon>Magnoliopsida</taxon>
        <taxon>eudicotyledons</taxon>
        <taxon>Gunneridae</taxon>
        <taxon>Pentapetalae</taxon>
        <taxon>rosids</taxon>
        <taxon>malvids</taxon>
        <taxon>Malvales</taxon>
        <taxon>Malvaceae</taxon>
        <taxon>Malvoideae</taxon>
        <taxon>Hibiscus</taxon>
    </lineage>
</organism>
<dbReference type="SUPFAM" id="SSF48403">
    <property type="entry name" value="Ankyrin repeat"/>
    <property type="match status" value="1"/>
</dbReference>
<dbReference type="PANTHER" id="PTHR24186:SF53">
    <property type="entry name" value="PGG DOMAIN-CONTAINING PROTEIN"/>
    <property type="match status" value="1"/>
</dbReference>
<feature type="transmembrane region" description="Helical" evidence="8">
    <location>
        <begin position="363"/>
        <end position="384"/>
    </location>
</feature>
<comment type="caution">
    <text evidence="10">The sequence shown here is derived from an EMBL/GenBank/DDBJ whole genome shotgun (WGS) entry which is preliminary data.</text>
</comment>
<proteinExistence type="predicted"/>
<keyword evidence="11" id="KW-1185">Reference proteome</keyword>
<dbReference type="PANTHER" id="PTHR24186">
    <property type="entry name" value="PROTEIN PHOSPHATASE 1 REGULATORY SUBUNIT"/>
    <property type="match status" value="1"/>
</dbReference>
<sequence>MFIWPPQFLLSKPLAVFHLYYVFLKRKKAANQISTEFVQQILDKCPSLLKKPNAKGEIPLHVAARFGHGNIVQLLIETAKAEEKGLENGIDPEKQMTLNPHLASIVTKTPLYIAARRGNHKLVALVLDKSDAAVHIHRGPCGRTALHAAAMALKNEWISRTTRVILRKGKNLVKSRDENGRTPLHYAAHLGCTRMVELLLECDESAACEIDEDEMTALHMAARKGHLQVMWKIISYCPECCEIVDKRGWNFLHFAVVSLPRVTLPRFLRADRFRRFLHEKDIRGNTPLQVLAASRQFNSKMALIFNDDRETVRSENLDSKKKEHILELLKEVGHGEVAGSSVHPVRQNKFDDESTVKAREVHAVVSALVATTAFAAAFALPGGYKSDKGDHDRGSATLSHERAFVAFVIADSVAMISALLAMSFNYFLRNC</sequence>
<keyword evidence="3" id="KW-0677">Repeat</keyword>
<evidence type="ECO:0000256" key="1">
    <source>
        <dbReference type="ARBA" id="ARBA00004141"/>
    </source>
</evidence>
<comment type="subcellular location">
    <subcellularLocation>
        <location evidence="1">Membrane</location>
        <topology evidence="1">Multi-pass membrane protein</topology>
    </subcellularLocation>
</comment>
<dbReference type="GO" id="GO:0005886">
    <property type="term" value="C:plasma membrane"/>
    <property type="evidence" value="ECO:0007669"/>
    <property type="project" value="TreeGrafter"/>
</dbReference>
<evidence type="ECO:0000313" key="11">
    <source>
        <dbReference type="Proteomes" id="UP000436088"/>
    </source>
</evidence>
<dbReference type="InterPro" id="IPR036770">
    <property type="entry name" value="Ankyrin_rpt-contain_sf"/>
</dbReference>
<dbReference type="InterPro" id="IPR002110">
    <property type="entry name" value="Ankyrin_rpt"/>
</dbReference>
<evidence type="ECO:0000256" key="6">
    <source>
        <dbReference type="ARBA" id="ARBA00023136"/>
    </source>
</evidence>
<evidence type="ECO:0000256" key="8">
    <source>
        <dbReference type="SAM" id="Phobius"/>
    </source>
</evidence>
<dbReference type="Pfam" id="PF13962">
    <property type="entry name" value="PGG"/>
    <property type="match status" value="1"/>
</dbReference>
<keyword evidence="10" id="KW-0240">DNA-directed RNA polymerase</keyword>
<evidence type="ECO:0000313" key="10">
    <source>
        <dbReference type="EMBL" id="KAE8669376.1"/>
    </source>
</evidence>
<dbReference type="InterPro" id="IPR026961">
    <property type="entry name" value="PGG_dom"/>
</dbReference>